<dbReference type="KEGG" id="pis:Pisl_0610"/>
<dbReference type="InterPro" id="IPR017937">
    <property type="entry name" value="Thioredoxin_CS"/>
</dbReference>
<proteinExistence type="predicted"/>
<reference evidence="5" key="1">
    <citation type="submission" date="2006-12" db="EMBL/GenBank/DDBJ databases">
        <title>Complete sequence of Pyrobaculum islandicum DSM 4184.</title>
        <authorList>
            <person name="Copeland A."/>
            <person name="Lucas S."/>
            <person name="Lapidus A."/>
            <person name="Barry K."/>
            <person name="Detter J.C."/>
            <person name="Glavina del Rio T."/>
            <person name="Dalin E."/>
            <person name="Tice H."/>
            <person name="Pitluck S."/>
            <person name="Meincke L."/>
            <person name="Brettin T."/>
            <person name="Bruce D."/>
            <person name="Han C."/>
            <person name="Tapia R."/>
            <person name="Gilna P."/>
            <person name="Schmutz J."/>
            <person name="Larimer F."/>
            <person name="Land M."/>
            <person name="Hauser L."/>
            <person name="Kyrpides N."/>
            <person name="Mikhailova N."/>
            <person name="Cozen A.E."/>
            <person name="Fitz-Gibbon S.T."/>
            <person name="House C.H."/>
            <person name="Saltikov C."/>
            <person name="Lowe T."/>
            <person name="Richardson P."/>
        </authorList>
    </citation>
    <scope>NUCLEOTIDE SEQUENCE [LARGE SCALE GENOMIC DNA]</scope>
    <source>
        <strain evidence="5">DSM 4184</strain>
    </source>
</reference>
<dbReference type="RefSeq" id="WP_011762364.1">
    <property type="nucleotide sequence ID" value="NC_008701.1"/>
</dbReference>
<dbReference type="AlphaFoldDB" id="A1RS56"/>
<evidence type="ECO:0000256" key="2">
    <source>
        <dbReference type="ARBA" id="ARBA00022982"/>
    </source>
</evidence>
<dbReference type="OrthoDB" id="35385at2157"/>
<dbReference type="GO" id="GO:0005737">
    <property type="term" value="C:cytoplasm"/>
    <property type="evidence" value="ECO:0007669"/>
    <property type="project" value="TreeGrafter"/>
</dbReference>
<keyword evidence="2" id="KW-0249">Electron transport</keyword>
<dbReference type="PANTHER" id="PTHR45663">
    <property type="entry name" value="GEO12009P1"/>
    <property type="match status" value="1"/>
</dbReference>
<evidence type="ECO:0000313" key="6">
    <source>
        <dbReference type="Proteomes" id="UP000002595"/>
    </source>
</evidence>
<keyword evidence="3" id="KW-1015">Disulfide bond</keyword>
<evidence type="ECO:0000256" key="3">
    <source>
        <dbReference type="ARBA" id="ARBA00023157"/>
    </source>
</evidence>
<sequence length="140" mass="15949">MDEIDRLLWKKAVEITSRKTQKCCLVSYTPGHVLSDVSQFKNAVMGCRVTFVMFFGKTCPYCQMFDPIFRYIGEKYREYANFVKADIEEFYNIAIRLGIMATPTTVAFLNGQPIEVAPGFMTAPQFKTFVETVLSHAGCK</sequence>
<dbReference type="STRING" id="384616.Pisl_0610"/>
<gene>
    <name evidence="5" type="ordered locus">Pisl_0610</name>
</gene>
<dbReference type="CDD" id="cd02947">
    <property type="entry name" value="TRX_family"/>
    <property type="match status" value="1"/>
</dbReference>
<keyword evidence="1" id="KW-0813">Transport</keyword>
<dbReference type="HOGENOM" id="CLU_090389_10_1_2"/>
<dbReference type="PROSITE" id="PS51352">
    <property type="entry name" value="THIOREDOXIN_2"/>
    <property type="match status" value="1"/>
</dbReference>
<evidence type="ECO:0000313" key="5">
    <source>
        <dbReference type="EMBL" id="ABL87788.1"/>
    </source>
</evidence>
<protein>
    <submittedName>
        <fullName evidence="5">Thioredoxin domain protein</fullName>
    </submittedName>
</protein>
<organism evidence="5 6">
    <name type="scientific">Pyrobaculum islandicum (strain DSM 4184 / JCM 9189 / GEO3)</name>
    <dbReference type="NCBI Taxonomy" id="384616"/>
    <lineage>
        <taxon>Archaea</taxon>
        <taxon>Thermoproteota</taxon>
        <taxon>Thermoprotei</taxon>
        <taxon>Thermoproteales</taxon>
        <taxon>Thermoproteaceae</taxon>
        <taxon>Pyrobaculum</taxon>
    </lineage>
</organism>
<dbReference type="GO" id="GO:0015035">
    <property type="term" value="F:protein-disulfide reductase activity"/>
    <property type="evidence" value="ECO:0007669"/>
    <property type="project" value="TreeGrafter"/>
</dbReference>
<dbReference type="eggNOG" id="arCOG01972">
    <property type="taxonomic scope" value="Archaea"/>
</dbReference>
<evidence type="ECO:0000259" key="4">
    <source>
        <dbReference type="PROSITE" id="PS51352"/>
    </source>
</evidence>
<name>A1RS56_PYRIL</name>
<dbReference type="InterPro" id="IPR036249">
    <property type="entry name" value="Thioredoxin-like_sf"/>
</dbReference>
<dbReference type="GeneID" id="4616565"/>
<accession>A1RS56</accession>
<feature type="domain" description="Thioredoxin" evidence="4">
    <location>
        <begin position="28"/>
        <end position="135"/>
    </location>
</feature>
<dbReference type="PANTHER" id="PTHR45663:SF11">
    <property type="entry name" value="GEO12009P1"/>
    <property type="match status" value="1"/>
</dbReference>
<dbReference type="InterPro" id="IPR013766">
    <property type="entry name" value="Thioredoxin_domain"/>
</dbReference>
<keyword evidence="6" id="KW-1185">Reference proteome</keyword>
<dbReference type="Gene3D" id="3.40.30.10">
    <property type="entry name" value="Glutaredoxin"/>
    <property type="match status" value="1"/>
</dbReference>
<dbReference type="SUPFAM" id="SSF52833">
    <property type="entry name" value="Thioredoxin-like"/>
    <property type="match status" value="1"/>
</dbReference>
<dbReference type="Pfam" id="PF00085">
    <property type="entry name" value="Thioredoxin"/>
    <property type="match status" value="1"/>
</dbReference>
<dbReference type="PROSITE" id="PS00194">
    <property type="entry name" value="THIOREDOXIN_1"/>
    <property type="match status" value="1"/>
</dbReference>
<dbReference type="Proteomes" id="UP000002595">
    <property type="component" value="Chromosome"/>
</dbReference>
<evidence type="ECO:0000256" key="1">
    <source>
        <dbReference type="ARBA" id="ARBA00022448"/>
    </source>
</evidence>
<dbReference type="EMBL" id="CP000504">
    <property type="protein sequence ID" value="ABL87788.1"/>
    <property type="molecule type" value="Genomic_DNA"/>
</dbReference>